<name>A0A9K3CS16_9EUKA</name>
<keyword evidence="2" id="KW-0472">Membrane</keyword>
<sequence>AAEADSGTVQPVTQIDEESKESANPNIVIMYPHFTGNLVHDPIIGLSTSSGLLGVPYWVWGVGGVVVVAVVAGVVVFVKRK</sequence>
<dbReference type="Proteomes" id="UP000265618">
    <property type="component" value="Unassembled WGS sequence"/>
</dbReference>
<keyword evidence="2" id="KW-1133">Transmembrane helix</keyword>
<evidence type="ECO:0000256" key="1">
    <source>
        <dbReference type="SAM" id="MobiDB-lite"/>
    </source>
</evidence>
<feature type="transmembrane region" description="Helical" evidence="2">
    <location>
        <begin position="57"/>
        <end position="78"/>
    </location>
</feature>
<organism evidence="3 4">
    <name type="scientific">Kipferlia bialata</name>
    <dbReference type="NCBI Taxonomy" id="797122"/>
    <lineage>
        <taxon>Eukaryota</taxon>
        <taxon>Metamonada</taxon>
        <taxon>Carpediemonas-like organisms</taxon>
        <taxon>Kipferlia</taxon>
    </lineage>
</organism>
<evidence type="ECO:0000313" key="3">
    <source>
        <dbReference type="EMBL" id="GIQ81383.1"/>
    </source>
</evidence>
<feature type="non-terminal residue" evidence="3">
    <location>
        <position position="81"/>
    </location>
</feature>
<gene>
    <name evidence="3" type="ORF">KIPB_002333</name>
</gene>
<evidence type="ECO:0000313" key="4">
    <source>
        <dbReference type="Proteomes" id="UP000265618"/>
    </source>
</evidence>
<accession>A0A9K3CS16</accession>
<evidence type="ECO:0000256" key="2">
    <source>
        <dbReference type="SAM" id="Phobius"/>
    </source>
</evidence>
<comment type="caution">
    <text evidence="3">The sequence shown here is derived from an EMBL/GenBank/DDBJ whole genome shotgun (WGS) entry which is preliminary data.</text>
</comment>
<protein>
    <submittedName>
        <fullName evidence="3">Uncharacterized protein</fullName>
    </submittedName>
</protein>
<dbReference type="EMBL" id="BDIP01000376">
    <property type="protein sequence ID" value="GIQ81383.1"/>
    <property type="molecule type" value="Genomic_DNA"/>
</dbReference>
<feature type="region of interest" description="Disordered" evidence="1">
    <location>
        <begin position="1"/>
        <end position="21"/>
    </location>
</feature>
<keyword evidence="4" id="KW-1185">Reference proteome</keyword>
<reference evidence="3 4" key="1">
    <citation type="journal article" date="2018" name="PLoS ONE">
        <title>The draft genome of Kipferlia bialata reveals reductive genome evolution in fornicate parasites.</title>
        <authorList>
            <person name="Tanifuji G."/>
            <person name="Takabayashi S."/>
            <person name="Kume K."/>
            <person name="Takagi M."/>
            <person name="Nakayama T."/>
            <person name="Kamikawa R."/>
            <person name="Inagaki Y."/>
            <person name="Hashimoto T."/>
        </authorList>
    </citation>
    <scope>NUCLEOTIDE SEQUENCE [LARGE SCALE GENOMIC DNA]</scope>
    <source>
        <strain evidence="3">NY0173</strain>
    </source>
</reference>
<keyword evidence="2" id="KW-0812">Transmembrane</keyword>
<proteinExistence type="predicted"/>
<dbReference type="AlphaFoldDB" id="A0A9K3CS16"/>